<dbReference type="Pfam" id="PF17919">
    <property type="entry name" value="RT_RNaseH_2"/>
    <property type="match status" value="1"/>
</dbReference>
<dbReference type="Pfam" id="PF00078">
    <property type="entry name" value="RVT_1"/>
    <property type="match status" value="1"/>
</dbReference>
<feature type="region of interest" description="Disordered" evidence="1">
    <location>
        <begin position="347"/>
        <end position="370"/>
    </location>
</feature>
<dbReference type="Gene3D" id="3.30.70.270">
    <property type="match status" value="1"/>
</dbReference>
<dbReference type="EMBL" id="BKCJ010260133">
    <property type="protein sequence ID" value="GEZ27738.1"/>
    <property type="molecule type" value="Genomic_DNA"/>
</dbReference>
<comment type="caution">
    <text evidence="5">The sequence shown here is derived from an EMBL/GenBank/DDBJ whole genome shotgun (WGS) entry which is preliminary data.</text>
</comment>
<sequence length="847" mass="98751">MSTHSGPSPIAPKSTMRNTLEKGKETSQENSNGPASDAAFREYCDKHYNQLLLIIAEKCIKKRKKGPKRKTIFNRLEKGVFHRLGDNEKERKGCTKGKTVSKVPGSQDKKGRSQVSKRMICLNHGYVRKLIFSHTESVFYFPKTRMPSHIMTYDGSEDPKDHLKIFQAAAKTKRWVMPTWCHMFNSTLTKNERVWFDDLPQESIDSYDDLKKEFLENYLQQKKYIKDPIKIYNIKQRDGESTEEFVRRYKLECRDVKGALECIKISGFMLGITNPELINKERIKKVKKLENRALEKGGFCNQQRSERKQERFTILTKTPKEIFALERKVQTSSANDNPGRKKNATKFCEFHREERPSKGSKKGETPRKEKPLAILMEDRTEGPMIIEAEMGGHFFHRMYVDGGSSSEIMYEYCFNRFCLEVTVSIQRNHRKARRKENLGRATYQRLVDKAFQKQIGRNLEVYVDDLVVKSQIEQEVIRDIKETFKTLREINMKLNPKKCTFRMREGTFLRYKVNADGLKKCTKKSDFQWTAEAKMAFKQIKKSIAELPKLTAPKEKKELIIYLATKKEAISAVLMMERDGKQVPIYFVSRALQGPKINYTPMEKLILSLKILSNPEVTGRLLKWSFELEEHDIHYRPRTSVRGQILADFIVECLEDNPRIHPSRKKKNFRIYGKRASMIKYLENVRTLTSTFKEFSIKQVPREENKKVNTLSKMASTSFAHLSKQVLVEELKEITLDEKEVLAVVEEEGRTWMTPIYEYLTEEILQEEKRKARSIRHKACRYAVKNGVLYKEFFLGPWLQCVGPLQANYVLREITEGSCSIHAALRSVVAKALRSGYYWPTMHAPQK</sequence>
<feature type="region of interest" description="Disordered" evidence="1">
    <location>
        <begin position="88"/>
        <end position="114"/>
    </location>
</feature>
<proteinExistence type="predicted"/>
<dbReference type="InterPro" id="IPR000477">
    <property type="entry name" value="RT_dom"/>
</dbReference>
<keyword evidence="5" id="KW-0695">RNA-directed DNA polymerase</keyword>
<evidence type="ECO:0000259" key="4">
    <source>
        <dbReference type="Pfam" id="PF17919"/>
    </source>
</evidence>
<dbReference type="InterPro" id="IPR043128">
    <property type="entry name" value="Rev_trsase/Diguanyl_cyclase"/>
</dbReference>
<dbReference type="InterPro" id="IPR041577">
    <property type="entry name" value="RT_RNaseH_2"/>
</dbReference>
<dbReference type="SUPFAM" id="SSF56672">
    <property type="entry name" value="DNA/RNA polymerases"/>
    <property type="match status" value="1"/>
</dbReference>
<dbReference type="Gene3D" id="1.10.340.70">
    <property type="match status" value="1"/>
</dbReference>
<dbReference type="InterPro" id="IPR043502">
    <property type="entry name" value="DNA/RNA_pol_sf"/>
</dbReference>
<feature type="domain" description="Retrotransposon gag" evidence="3">
    <location>
        <begin position="183"/>
        <end position="271"/>
    </location>
</feature>
<evidence type="ECO:0000256" key="1">
    <source>
        <dbReference type="SAM" id="MobiDB-lite"/>
    </source>
</evidence>
<dbReference type="AlphaFoldDB" id="A0A699I8N6"/>
<evidence type="ECO:0000259" key="2">
    <source>
        <dbReference type="Pfam" id="PF00078"/>
    </source>
</evidence>
<feature type="region of interest" description="Disordered" evidence="1">
    <location>
        <begin position="1"/>
        <end position="35"/>
    </location>
</feature>
<dbReference type="GO" id="GO:0003964">
    <property type="term" value="F:RNA-directed DNA polymerase activity"/>
    <property type="evidence" value="ECO:0007669"/>
    <property type="project" value="UniProtKB-KW"/>
</dbReference>
<organism evidence="5">
    <name type="scientific">Tanacetum cinerariifolium</name>
    <name type="common">Dalmatian daisy</name>
    <name type="synonym">Chrysanthemum cinerariifolium</name>
    <dbReference type="NCBI Taxonomy" id="118510"/>
    <lineage>
        <taxon>Eukaryota</taxon>
        <taxon>Viridiplantae</taxon>
        <taxon>Streptophyta</taxon>
        <taxon>Embryophyta</taxon>
        <taxon>Tracheophyta</taxon>
        <taxon>Spermatophyta</taxon>
        <taxon>Magnoliopsida</taxon>
        <taxon>eudicotyledons</taxon>
        <taxon>Gunneridae</taxon>
        <taxon>Pentapetalae</taxon>
        <taxon>asterids</taxon>
        <taxon>campanulids</taxon>
        <taxon>Asterales</taxon>
        <taxon>Asteraceae</taxon>
        <taxon>Asteroideae</taxon>
        <taxon>Anthemideae</taxon>
        <taxon>Anthemidinae</taxon>
        <taxon>Tanacetum</taxon>
    </lineage>
</organism>
<accession>A0A699I8N6</accession>
<feature type="domain" description="Reverse transcriptase/retrotransposon-derived protein RNase H-like" evidence="4">
    <location>
        <begin position="529"/>
        <end position="609"/>
    </location>
</feature>
<gene>
    <name evidence="5" type="ORF">Tci_499711</name>
</gene>
<dbReference type="Pfam" id="PF03732">
    <property type="entry name" value="Retrotrans_gag"/>
    <property type="match status" value="1"/>
</dbReference>
<reference evidence="5" key="1">
    <citation type="journal article" date="2019" name="Sci. Rep.">
        <title>Draft genome of Tanacetum cinerariifolium, the natural source of mosquito coil.</title>
        <authorList>
            <person name="Yamashiro T."/>
            <person name="Shiraishi A."/>
            <person name="Satake H."/>
            <person name="Nakayama K."/>
        </authorList>
    </citation>
    <scope>NUCLEOTIDE SEQUENCE</scope>
</reference>
<dbReference type="PANTHER" id="PTHR48475:SF2">
    <property type="entry name" value="RIBONUCLEASE H"/>
    <property type="match status" value="1"/>
</dbReference>
<keyword evidence="5" id="KW-0808">Transferase</keyword>
<evidence type="ECO:0000313" key="5">
    <source>
        <dbReference type="EMBL" id="GEZ27738.1"/>
    </source>
</evidence>
<feature type="domain" description="Reverse transcriptase" evidence="2">
    <location>
        <begin position="441"/>
        <end position="511"/>
    </location>
</feature>
<protein>
    <submittedName>
        <fullName evidence="5">Reverse transcriptase domain-containing protein</fullName>
    </submittedName>
</protein>
<evidence type="ECO:0000259" key="3">
    <source>
        <dbReference type="Pfam" id="PF03732"/>
    </source>
</evidence>
<name>A0A699I8N6_TANCI</name>
<feature type="compositionally biased region" description="Basic and acidic residues" evidence="1">
    <location>
        <begin position="348"/>
        <end position="370"/>
    </location>
</feature>
<dbReference type="InterPro" id="IPR005162">
    <property type="entry name" value="Retrotrans_gag_dom"/>
</dbReference>
<keyword evidence="5" id="KW-0548">Nucleotidyltransferase</keyword>
<dbReference type="PANTHER" id="PTHR48475">
    <property type="entry name" value="RIBONUCLEASE H"/>
    <property type="match status" value="1"/>
</dbReference>